<comment type="caution">
    <text evidence="3">The sequence shown here is derived from an EMBL/GenBank/DDBJ whole genome shotgun (WGS) entry which is preliminary data.</text>
</comment>
<keyword evidence="1" id="KW-0812">Transmembrane</keyword>
<feature type="transmembrane region" description="Helical" evidence="1">
    <location>
        <begin position="205"/>
        <end position="224"/>
    </location>
</feature>
<gene>
    <name evidence="3" type="ORF">DFR29_11427</name>
</gene>
<protein>
    <recommendedName>
        <fullName evidence="2">Urease accessory protein UreH-like transmembrane domain-containing protein</fullName>
    </recommendedName>
</protein>
<keyword evidence="1" id="KW-0472">Membrane</keyword>
<sequence length="241" mass="24793">MPIDFVALAAALLSGLFGSLHCAAMCGGIATGLGSCGGQARGSFGVALRVNAGRLLGYVLAGLLVGALGAGLLQLVDASGLGTLLRVLSGAVLVAVALRLLDVHKKYKLPGGAGAGLWRWLAPLQRRLLPATTPARQWLLGMLWGWLPCGLSSSLLLAAWLQADWLNAALTMAAFGLGTLPLMLPLTWSGVQLGRRLAQPAWRRSAAALVLSAGVLTMTAPWLLQVPALQGVLGALGCRGH</sequence>
<evidence type="ECO:0000313" key="3">
    <source>
        <dbReference type="EMBL" id="TDR39976.1"/>
    </source>
</evidence>
<dbReference type="Pfam" id="PF13386">
    <property type="entry name" value="DsbD_2"/>
    <property type="match status" value="1"/>
</dbReference>
<evidence type="ECO:0000259" key="2">
    <source>
        <dbReference type="Pfam" id="PF13386"/>
    </source>
</evidence>
<organism evidence="3 4">
    <name type="scientific">Tahibacter aquaticus</name>
    <dbReference type="NCBI Taxonomy" id="520092"/>
    <lineage>
        <taxon>Bacteria</taxon>
        <taxon>Pseudomonadati</taxon>
        <taxon>Pseudomonadota</taxon>
        <taxon>Gammaproteobacteria</taxon>
        <taxon>Lysobacterales</taxon>
        <taxon>Rhodanobacteraceae</taxon>
        <taxon>Tahibacter</taxon>
    </lineage>
</organism>
<dbReference type="Proteomes" id="UP000295293">
    <property type="component" value="Unassembled WGS sequence"/>
</dbReference>
<reference evidence="3 4" key="1">
    <citation type="submission" date="2019-03" db="EMBL/GenBank/DDBJ databases">
        <title>Genomic Encyclopedia of Type Strains, Phase IV (KMG-IV): sequencing the most valuable type-strain genomes for metagenomic binning, comparative biology and taxonomic classification.</title>
        <authorList>
            <person name="Goeker M."/>
        </authorList>
    </citation>
    <scope>NUCLEOTIDE SEQUENCE [LARGE SCALE GENOMIC DNA]</scope>
    <source>
        <strain evidence="3 4">DSM 21667</strain>
    </source>
</reference>
<name>A0A4R6YQ73_9GAMM</name>
<keyword evidence="4" id="KW-1185">Reference proteome</keyword>
<accession>A0A4R6YQ73</accession>
<feature type="transmembrane region" description="Helical" evidence="1">
    <location>
        <begin position="165"/>
        <end position="184"/>
    </location>
</feature>
<feature type="transmembrane region" description="Helical" evidence="1">
    <location>
        <begin position="138"/>
        <end position="159"/>
    </location>
</feature>
<dbReference type="PANTHER" id="PTHR42208:SF1">
    <property type="entry name" value="HEAVY METAL TRANSPORTER"/>
    <property type="match status" value="1"/>
</dbReference>
<dbReference type="RefSeq" id="WP_133820469.1">
    <property type="nucleotide sequence ID" value="NZ_SNZH01000014.1"/>
</dbReference>
<dbReference type="EMBL" id="SNZH01000014">
    <property type="protein sequence ID" value="TDR39976.1"/>
    <property type="molecule type" value="Genomic_DNA"/>
</dbReference>
<feature type="transmembrane region" description="Helical" evidence="1">
    <location>
        <begin position="58"/>
        <end position="76"/>
    </location>
</feature>
<keyword evidence="1" id="KW-1133">Transmembrane helix</keyword>
<proteinExistence type="predicted"/>
<evidence type="ECO:0000256" key="1">
    <source>
        <dbReference type="SAM" id="Phobius"/>
    </source>
</evidence>
<dbReference type="InterPro" id="IPR039447">
    <property type="entry name" value="UreH-like_TM_dom"/>
</dbReference>
<dbReference type="OrthoDB" id="9798690at2"/>
<feature type="domain" description="Urease accessory protein UreH-like transmembrane" evidence="2">
    <location>
        <begin position="10"/>
        <end position="215"/>
    </location>
</feature>
<evidence type="ECO:0000313" key="4">
    <source>
        <dbReference type="Proteomes" id="UP000295293"/>
    </source>
</evidence>
<dbReference type="AlphaFoldDB" id="A0A4R6YQ73"/>
<dbReference type="PANTHER" id="PTHR42208">
    <property type="entry name" value="HEAVY METAL TRANSPORTER-RELATED"/>
    <property type="match status" value="1"/>
</dbReference>
<feature type="transmembrane region" description="Helical" evidence="1">
    <location>
        <begin position="83"/>
        <end position="101"/>
    </location>
</feature>